<gene>
    <name evidence="1" type="ORF">TRIADDRAFT_62513</name>
</gene>
<reference evidence="1 2" key="1">
    <citation type="journal article" date="2008" name="Nature">
        <title>The Trichoplax genome and the nature of placozoans.</title>
        <authorList>
            <person name="Srivastava M."/>
            <person name="Begovic E."/>
            <person name="Chapman J."/>
            <person name="Putnam N.H."/>
            <person name="Hellsten U."/>
            <person name="Kawashima T."/>
            <person name="Kuo A."/>
            <person name="Mitros T."/>
            <person name="Salamov A."/>
            <person name="Carpenter M.L."/>
            <person name="Signorovitch A.Y."/>
            <person name="Moreno M.A."/>
            <person name="Kamm K."/>
            <person name="Grimwood J."/>
            <person name="Schmutz J."/>
            <person name="Shapiro H."/>
            <person name="Grigoriev I.V."/>
            <person name="Buss L.W."/>
            <person name="Schierwater B."/>
            <person name="Dellaporta S.L."/>
            <person name="Rokhsar D.S."/>
        </authorList>
    </citation>
    <scope>NUCLEOTIDE SEQUENCE [LARGE SCALE GENOMIC DNA]</scope>
    <source>
        <strain evidence="1 2">Grell-BS-1999</strain>
    </source>
</reference>
<dbReference type="HOGENOM" id="CLU_013797_1_0_1"/>
<dbReference type="RefSeq" id="XP_002118477.1">
    <property type="nucleotide sequence ID" value="XM_002118441.1"/>
</dbReference>
<protein>
    <submittedName>
        <fullName evidence="1">Uncharacterized protein</fullName>
    </submittedName>
</protein>
<dbReference type="EMBL" id="DS985326">
    <property type="protein sequence ID" value="EDV19038.1"/>
    <property type="molecule type" value="Genomic_DNA"/>
</dbReference>
<dbReference type="InParanoid" id="B3SE08"/>
<evidence type="ECO:0000313" key="1">
    <source>
        <dbReference type="EMBL" id="EDV19038.1"/>
    </source>
</evidence>
<dbReference type="KEGG" id="tad:TRIADDRAFT_62513"/>
<evidence type="ECO:0000313" key="2">
    <source>
        <dbReference type="Proteomes" id="UP000009022"/>
    </source>
</evidence>
<proteinExistence type="predicted"/>
<dbReference type="Proteomes" id="UP000009022">
    <property type="component" value="Unassembled WGS sequence"/>
</dbReference>
<name>B3SE08_TRIAD</name>
<dbReference type="OrthoDB" id="5959761at2759"/>
<dbReference type="InterPro" id="IPR059186">
    <property type="entry name" value="SACTE_4363"/>
</dbReference>
<dbReference type="GeneID" id="6759689"/>
<dbReference type="InterPro" id="IPR012334">
    <property type="entry name" value="Pectin_lyas_fold"/>
</dbReference>
<accession>B3SE08</accession>
<sequence>MIITNLNQDNSCHVNGFESLLKRAVDCTDQSCSSGAYFVEQNDGQALYNLGTTIGGPQTTVQMGKTTEWSESRYAILIAKGNYTMNGYFKLGYYTQVAGVSDNSDSVILSPGINVLNNCVKAFNADGSQNSRCYAPGGLDNFWRSLSDLKMNIANDPVLRFAVSQASPIRDINIEGSAGILMCDWNTDIGCGYTSGGFIDKMKASSIGFGSQQQFYISNSQSNQLIAGAWNILSNNNNVDSITGAGDVNVQNRWPGYPFTKIDDTTMTRFQKPKLVKDGDQWHVQYDYKASPISDFIVVQLNQKEDRTKISSYDVHNINNQLINKVGMIVMPGIYDLDDTLYIPNNKIVLGIGLPSFVCPPNTGKCMITESEGIRIAGLVFDSPVASSLDTNSDAIILNIGEEGSGISTNPVVLQDVYCRIAHIKPEQIASSAYSCVKVNADYTIGENLWLWRADHDAKFINVLANAAKAPYGLIVHGNNVKMYGLFVEHFLNYQTVWFGKNGQVNFYQSEIPYYLPEGGITKCSLPYSDLVDETPACASLYITKSATGFTANGLGIYSYFPNKNERGSQAGEKEFYQDTIRAKSAIIVDAENVVLTHGLTHFLDGDLSSGIDNVIQYKSNLYYPENSYVNGSTNKIGYAFDEFRIDSATVSSSDEL</sequence>
<dbReference type="AlphaFoldDB" id="B3SE08"/>
<keyword evidence="2" id="KW-1185">Reference proteome</keyword>
<dbReference type="eggNOG" id="ENOG502QRHN">
    <property type="taxonomic scope" value="Eukaryota"/>
</dbReference>
<organism evidence="1 2">
    <name type="scientific">Trichoplax adhaerens</name>
    <name type="common">Trichoplax reptans</name>
    <dbReference type="NCBI Taxonomy" id="10228"/>
    <lineage>
        <taxon>Eukaryota</taxon>
        <taxon>Metazoa</taxon>
        <taxon>Placozoa</taxon>
        <taxon>Uniplacotomia</taxon>
        <taxon>Trichoplacea</taxon>
        <taxon>Trichoplacidae</taxon>
        <taxon>Trichoplax</taxon>
    </lineage>
</organism>
<dbReference type="CTD" id="6759689"/>
<dbReference type="Gene3D" id="2.160.20.10">
    <property type="entry name" value="Single-stranded right-handed beta-helix, Pectin lyase-like"/>
    <property type="match status" value="1"/>
</dbReference>
<dbReference type="CDD" id="cd23669">
    <property type="entry name" value="GH55_SacteLam55A-like"/>
    <property type="match status" value="1"/>
</dbReference>